<dbReference type="InterPro" id="IPR021387">
    <property type="entry name" value="DUF3023"/>
</dbReference>
<accession>A0A4Q6I821</accession>
<gene>
    <name evidence="1" type="ORF">DRF75_02275</name>
</gene>
<comment type="caution">
    <text evidence="1">The sequence shown here is derived from an EMBL/GenBank/DDBJ whole genome shotgun (WGS) entry which is preliminary data.</text>
</comment>
<evidence type="ECO:0000313" key="2">
    <source>
        <dbReference type="Proteomes" id="UP000293377"/>
    </source>
</evidence>
<proteinExistence type="predicted"/>
<dbReference type="AlphaFoldDB" id="A0A4Q6I821"/>
<keyword evidence="2" id="KW-1185">Reference proteome</keyword>
<evidence type="ECO:0000313" key="1">
    <source>
        <dbReference type="EMBL" id="RZB12759.1"/>
    </source>
</evidence>
<sequence length="224" mass="24881">MLSNEYLKKRRAHNNQLCEILEGLDTMDLKAAYPIGVMGNDGKMKVQVTSSHQDKKLPLAGGVGNTLFLLKCRLPYSTVEDNEKLQQLIGGRHRYLADYVKLHMYFLVEDSKVEDFLLRASLNLSSSVPYFSNFGNYGHFILARPRGGTYDDVFDEARDLKDVAGLDADFMTESEFRNYMHTQSSSSAVGGGSVGSADELALQVMTELMSISITGIESVFPDIS</sequence>
<reference evidence="1 2" key="1">
    <citation type="submission" date="2018-06" db="EMBL/GenBank/DDBJ databases">
        <title>Complete Genome Sequence of Ehrlichia minasensis Isolated From Cattle.</title>
        <authorList>
            <person name="Aguiar D.M."/>
            <person name="Araujo J.P.A.Jr."/>
            <person name="Nakazato L."/>
            <person name="Bard E."/>
            <person name="Cabezas-Cruz A."/>
        </authorList>
    </citation>
    <scope>NUCLEOTIDE SEQUENCE [LARGE SCALE GENOMIC DNA]</scope>
    <source>
        <strain evidence="1 2">B11</strain>
    </source>
</reference>
<dbReference type="Proteomes" id="UP000293377">
    <property type="component" value="Unassembled WGS sequence"/>
</dbReference>
<dbReference type="RefSeq" id="WP_129992586.1">
    <property type="nucleotide sequence ID" value="NZ_QOHL01000008.1"/>
</dbReference>
<dbReference type="EMBL" id="QOHL01000008">
    <property type="protein sequence ID" value="RZB12759.1"/>
    <property type="molecule type" value="Genomic_DNA"/>
</dbReference>
<dbReference type="Pfam" id="PF11224">
    <property type="entry name" value="DUF3023"/>
    <property type="match status" value="1"/>
</dbReference>
<protein>
    <submittedName>
        <fullName evidence="1">DUF3023 domain-containing protein</fullName>
    </submittedName>
</protein>
<name>A0A4Q6I821_9RICK</name>
<organism evidence="1 2">
    <name type="scientific">Ehrlichia minasensis</name>
    <dbReference type="NCBI Taxonomy" id="1242993"/>
    <lineage>
        <taxon>Bacteria</taxon>
        <taxon>Pseudomonadati</taxon>
        <taxon>Pseudomonadota</taxon>
        <taxon>Alphaproteobacteria</taxon>
        <taxon>Rickettsiales</taxon>
        <taxon>Anaplasmataceae</taxon>
        <taxon>Ehrlichia</taxon>
    </lineage>
</organism>